<feature type="coiled-coil region" evidence="1">
    <location>
        <begin position="54"/>
        <end position="81"/>
    </location>
</feature>
<dbReference type="InterPro" id="IPR013078">
    <property type="entry name" value="His_Pase_superF_clade-1"/>
</dbReference>
<reference evidence="2 3" key="1">
    <citation type="journal article" date="2015" name="Nature">
        <title>rRNA introns, odd ribosomes, and small enigmatic genomes across a large radiation of phyla.</title>
        <authorList>
            <person name="Brown C.T."/>
            <person name="Hug L.A."/>
            <person name="Thomas B.C."/>
            <person name="Sharon I."/>
            <person name="Castelle C.J."/>
            <person name="Singh A."/>
            <person name="Wilkins M.J."/>
            <person name="Williams K.H."/>
            <person name="Banfield J.F."/>
        </authorList>
    </citation>
    <scope>NUCLEOTIDE SEQUENCE [LARGE SCALE GENOMIC DNA]</scope>
</reference>
<dbReference type="PANTHER" id="PTHR48100">
    <property type="entry name" value="BROAD-SPECIFICITY PHOSPHATASE YOR283W-RELATED"/>
    <property type="match status" value="1"/>
</dbReference>
<dbReference type="SUPFAM" id="SSF53254">
    <property type="entry name" value="Phosphoglycerate mutase-like"/>
    <property type="match status" value="1"/>
</dbReference>
<keyword evidence="1" id="KW-0175">Coiled coil</keyword>
<dbReference type="GO" id="GO:0016791">
    <property type="term" value="F:phosphatase activity"/>
    <property type="evidence" value="ECO:0007669"/>
    <property type="project" value="TreeGrafter"/>
</dbReference>
<dbReference type="Gene3D" id="3.40.50.1240">
    <property type="entry name" value="Phosphoglycerate mutase-like"/>
    <property type="match status" value="1"/>
</dbReference>
<protein>
    <recommendedName>
        <fullName evidence="4">Histidine phosphatase family protein</fullName>
    </recommendedName>
</protein>
<comment type="caution">
    <text evidence="2">The sequence shown here is derived from an EMBL/GenBank/DDBJ whole genome shotgun (WGS) entry which is preliminary data.</text>
</comment>
<dbReference type="Pfam" id="PF00300">
    <property type="entry name" value="His_Phos_1"/>
    <property type="match status" value="1"/>
</dbReference>
<organism evidence="2 3">
    <name type="scientific">Candidatus Azambacteria bacterium GW2011_GWA1_44_9</name>
    <dbReference type="NCBI Taxonomy" id="1618610"/>
    <lineage>
        <taxon>Bacteria</taxon>
        <taxon>Candidatus Azamiibacteriota</taxon>
    </lineage>
</organism>
<dbReference type="CDD" id="cd07040">
    <property type="entry name" value="HP"/>
    <property type="match status" value="1"/>
</dbReference>
<proteinExistence type="predicted"/>
<evidence type="ECO:0000256" key="1">
    <source>
        <dbReference type="SAM" id="Coils"/>
    </source>
</evidence>
<evidence type="ECO:0000313" key="2">
    <source>
        <dbReference type="EMBL" id="KKT81811.1"/>
    </source>
</evidence>
<evidence type="ECO:0008006" key="4">
    <source>
        <dbReference type="Google" id="ProtNLM"/>
    </source>
</evidence>
<dbReference type="InterPro" id="IPR029033">
    <property type="entry name" value="His_PPase_superfam"/>
</dbReference>
<gene>
    <name evidence="2" type="ORF">UW78_C0005G0030</name>
</gene>
<sequence length="289" mass="32771">MKNPNFNNEGYESLKVSEVENITKVEWENIKIFRVRHGDTLYKEQLGGLSEGVIDLTEKGIQQLEDAADKIAERLDKKTDVISIISSPRQRTKDSAGIIKRVLTERGFSVWEDPKARVEQDRIRSTDLFNSDDEVIHVSDPEYVEGWSKIATDMSQKLQPGETGVQLWKRGAIPSTEKAEDVSNRSRDQLTFLTRIARQIQPKLDKHIIIVQVEHEETMDDLLEFASEGKLGIAAGNGVEKGEVIELDIPVKGNDIVVTPISRGLEPTTVTVEFDHLKRKFRSKKHEIE</sequence>
<dbReference type="InterPro" id="IPR050275">
    <property type="entry name" value="PGM_Phosphatase"/>
</dbReference>
<dbReference type="EMBL" id="LCJQ01000005">
    <property type="protein sequence ID" value="KKT81811.1"/>
    <property type="molecule type" value="Genomic_DNA"/>
</dbReference>
<evidence type="ECO:0000313" key="3">
    <source>
        <dbReference type="Proteomes" id="UP000034595"/>
    </source>
</evidence>
<dbReference type="Proteomes" id="UP000034595">
    <property type="component" value="Unassembled WGS sequence"/>
</dbReference>
<accession>A0A0G1KDK3</accession>
<name>A0A0G1KDK3_9BACT</name>
<dbReference type="AlphaFoldDB" id="A0A0G1KDK3"/>